<comment type="catalytic activity">
    <reaction evidence="3">
        <text>N(6)-succinyl-L-lysyl-[protein] + NAD(+) + H2O = 2''-O-succinyl-ADP-D-ribose + nicotinamide + L-lysyl-[protein]</text>
        <dbReference type="Rhea" id="RHEA:47668"/>
        <dbReference type="Rhea" id="RHEA-COMP:9752"/>
        <dbReference type="Rhea" id="RHEA-COMP:11877"/>
        <dbReference type="ChEBI" id="CHEBI:15377"/>
        <dbReference type="ChEBI" id="CHEBI:17154"/>
        <dbReference type="ChEBI" id="CHEBI:29969"/>
        <dbReference type="ChEBI" id="CHEBI:57540"/>
        <dbReference type="ChEBI" id="CHEBI:87830"/>
        <dbReference type="ChEBI" id="CHEBI:87832"/>
    </reaction>
</comment>
<dbReference type="AlphaFoldDB" id="A0A7Y2RFJ0"/>
<dbReference type="GO" id="GO:0017136">
    <property type="term" value="F:histone deacetylase activity, NAD-dependent"/>
    <property type="evidence" value="ECO:0007669"/>
    <property type="project" value="TreeGrafter"/>
</dbReference>
<keyword evidence="1" id="KW-0808">Transferase</keyword>
<dbReference type="GO" id="GO:0036055">
    <property type="term" value="F:protein-succinyllysine desuccinylase activity"/>
    <property type="evidence" value="ECO:0007669"/>
    <property type="project" value="UniProtKB-UniRule"/>
</dbReference>
<dbReference type="GO" id="GO:0036054">
    <property type="term" value="F:protein-malonyllysine demalonylase activity"/>
    <property type="evidence" value="ECO:0007669"/>
    <property type="project" value="InterPro"/>
</dbReference>
<dbReference type="Proteomes" id="UP000569202">
    <property type="component" value="Unassembled WGS sequence"/>
</dbReference>
<dbReference type="Gene3D" id="3.40.50.1220">
    <property type="entry name" value="TPP-binding domain"/>
    <property type="match status" value="1"/>
</dbReference>
<dbReference type="SUPFAM" id="SSF52467">
    <property type="entry name" value="DHS-like NAD/FAD-binding domain"/>
    <property type="match status" value="1"/>
</dbReference>
<feature type="binding site" evidence="3">
    <location>
        <begin position="9"/>
        <end position="28"/>
    </location>
    <ligand>
        <name>NAD(+)</name>
        <dbReference type="ChEBI" id="CHEBI:57540"/>
    </ligand>
</feature>
<dbReference type="GO" id="GO:0005737">
    <property type="term" value="C:cytoplasm"/>
    <property type="evidence" value="ECO:0007669"/>
    <property type="project" value="UniProtKB-SubCell"/>
</dbReference>
<feature type="active site" description="Proton acceptor" evidence="3">
    <location>
        <position position="104"/>
    </location>
</feature>
<evidence type="ECO:0000256" key="1">
    <source>
        <dbReference type="ARBA" id="ARBA00022679"/>
    </source>
</evidence>
<dbReference type="InterPro" id="IPR029035">
    <property type="entry name" value="DHS-like_NAD/FAD-binding_dom"/>
</dbReference>
<feature type="binding site" evidence="3">
    <location>
        <begin position="86"/>
        <end position="89"/>
    </location>
    <ligand>
        <name>NAD(+)</name>
        <dbReference type="ChEBI" id="CHEBI:57540"/>
    </ligand>
</feature>
<feature type="binding site" evidence="3">
    <location>
        <begin position="175"/>
        <end position="177"/>
    </location>
    <ligand>
        <name>NAD(+)</name>
        <dbReference type="ChEBI" id="CHEBI:57540"/>
    </ligand>
</feature>
<feature type="binding site" evidence="3">
    <location>
        <position position="219"/>
    </location>
    <ligand>
        <name>NAD(+)</name>
        <dbReference type="ChEBI" id="CHEBI:57540"/>
    </ligand>
</feature>
<dbReference type="RefSeq" id="WP_171540414.1">
    <property type="nucleotide sequence ID" value="NZ_JABERL010000021.1"/>
</dbReference>
<dbReference type="InterPro" id="IPR026590">
    <property type="entry name" value="Ssirtuin_cat_dom"/>
</dbReference>
<comment type="subcellular location">
    <subcellularLocation>
        <location evidence="3">Cytoplasm</location>
    </subcellularLocation>
</comment>
<dbReference type="HAMAP" id="MF_01121">
    <property type="entry name" value="Sirtuin_ClassIII"/>
    <property type="match status" value="1"/>
</dbReference>
<dbReference type="InterPro" id="IPR003000">
    <property type="entry name" value="Sirtuin"/>
</dbReference>
<name>A0A7Y2RFJ0_9GAMM</name>
<sequence length="239" mass="27281">MPKIVIFSGAGMSAESGINTFRDHDGLWENHKIEDVATPEAWQRNPELVQRFYNARRKSVLEAQPNLAHQLIAKIQDFAECYVITQNIDDLHERAGNRYVLHLHGNIRLAKSSAPGAQYSETFYPIQGWELNLERDKCPQGYPLRPHVVWFGEAVPAYEHAMQLVQDADIFIVIGSSLIVYPVAGLIHEIPESCEAYYIDPKADHLRVPQQYRLIPQTATQGMQILFTQLEERFSNHSS</sequence>
<dbReference type="EMBL" id="JABERL010000021">
    <property type="protein sequence ID" value="NNH77820.1"/>
    <property type="molecule type" value="Genomic_DNA"/>
</dbReference>
<dbReference type="EC" id="2.3.1.286" evidence="3"/>
<feature type="domain" description="Deacetylase sirtuin-type" evidence="5">
    <location>
        <begin position="1"/>
        <end position="233"/>
    </location>
</feature>
<dbReference type="InterPro" id="IPR050134">
    <property type="entry name" value="NAD-dep_sirtuin_deacylases"/>
</dbReference>
<comment type="domain">
    <text evidence="3">2 residues (Tyr-53 and Arg-56) present in a large hydrophobic pocket are probably involved in substrate specificity. They are important for desuccinylation activity, but dispensable for deacetylation activity.</text>
</comment>
<reference evidence="6 7" key="1">
    <citation type="submission" date="2020-04" db="EMBL/GenBank/DDBJ databases">
        <title>Acinetobacter Taxon 24.</title>
        <authorList>
            <person name="Nemec A."/>
            <person name="Radolfova-Krizova L."/>
            <person name="Higgins P.G."/>
            <person name="Spanelova P."/>
        </authorList>
    </citation>
    <scope>NUCLEOTIDE SEQUENCE [LARGE SCALE GENOMIC DNA]</scope>
    <source>
        <strain evidence="6 7">ANC 5380</strain>
    </source>
</reference>
<comment type="caution">
    <text evidence="6">The sequence shown here is derived from an EMBL/GenBank/DDBJ whole genome shotgun (WGS) entry which is preliminary data.</text>
</comment>
<dbReference type="GO" id="GO:0070403">
    <property type="term" value="F:NAD+ binding"/>
    <property type="evidence" value="ECO:0007669"/>
    <property type="project" value="UniProtKB-UniRule"/>
</dbReference>
<dbReference type="InterPro" id="IPR026591">
    <property type="entry name" value="Sirtuin_cat_small_dom_sf"/>
</dbReference>
<keyword evidence="2 3" id="KW-0520">NAD</keyword>
<comment type="caution">
    <text evidence="3 4">Lacks conserved residue(s) required for the propagation of feature annotation.</text>
</comment>
<comment type="catalytic activity">
    <reaction evidence="3">
        <text>N(6)-acetyl-L-lysyl-[protein] + NAD(+) + H2O = 2''-O-acetyl-ADP-D-ribose + nicotinamide + L-lysyl-[protein]</text>
        <dbReference type="Rhea" id="RHEA:43636"/>
        <dbReference type="Rhea" id="RHEA-COMP:9752"/>
        <dbReference type="Rhea" id="RHEA-COMP:10731"/>
        <dbReference type="ChEBI" id="CHEBI:15377"/>
        <dbReference type="ChEBI" id="CHEBI:17154"/>
        <dbReference type="ChEBI" id="CHEBI:29969"/>
        <dbReference type="ChEBI" id="CHEBI:57540"/>
        <dbReference type="ChEBI" id="CHEBI:61930"/>
        <dbReference type="ChEBI" id="CHEBI:83767"/>
        <dbReference type="EC" id="2.3.1.286"/>
    </reaction>
</comment>
<proteinExistence type="inferred from homology"/>
<protein>
    <recommendedName>
        <fullName evidence="3">NAD-dependent protein deacylase</fullName>
        <ecNumber evidence="3">2.3.1.286</ecNumber>
    </recommendedName>
    <alternativeName>
        <fullName evidence="3">Regulatory protein SIR2 homolog</fullName>
    </alternativeName>
</protein>
<evidence type="ECO:0000256" key="3">
    <source>
        <dbReference type="HAMAP-Rule" id="MF_01121"/>
    </source>
</evidence>
<evidence type="ECO:0000259" key="5">
    <source>
        <dbReference type="PROSITE" id="PS50305"/>
    </source>
</evidence>
<dbReference type="InterPro" id="IPR027546">
    <property type="entry name" value="Sirtuin_class_III"/>
</dbReference>
<evidence type="ECO:0000256" key="2">
    <source>
        <dbReference type="ARBA" id="ARBA00023027"/>
    </source>
</evidence>
<dbReference type="PANTHER" id="PTHR11085:SF4">
    <property type="entry name" value="NAD-DEPENDENT PROTEIN DEACYLASE"/>
    <property type="match status" value="1"/>
</dbReference>
<organism evidence="6 7">
    <name type="scientific">Acinetobacter terrae</name>
    <dbReference type="NCBI Taxonomy" id="2731247"/>
    <lineage>
        <taxon>Bacteria</taxon>
        <taxon>Pseudomonadati</taxon>
        <taxon>Pseudomonadota</taxon>
        <taxon>Gammaproteobacteria</taxon>
        <taxon>Moraxellales</taxon>
        <taxon>Moraxellaceae</taxon>
        <taxon>Acinetobacter</taxon>
        <taxon>Acinetobacter Taxon 24</taxon>
    </lineage>
</organism>
<comment type="similarity">
    <text evidence="3">Belongs to the sirtuin family. Class III subfamily.</text>
</comment>
<dbReference type="PROSITE" id="PS50305">
    <property type="entry name" value="SIRTUIN"/>
    <property type="match status" value="1"/>
</dbReference>
<keyword evidence="3" id="KW-0963">Cytoplasm</keyword>
<dbReference type="Gene3D" id="3.30.1600.10">
    <property type="entry name" value="SIR2/SIRT2 'Small Domain"/>
    <property type="match status" value="1"/>
</dbReference>
<gene>
    <name evidence="3" type="primary">cobB</name>
    <name evidence="6" type="ORF">HLH17_09135</name>
</gene>
<evidence type="ECO:0000256" key="4">
    <source>
        <dbReference type="PROSITE-ProRule" id="PRU00236"/>
    </source>
</evidence>
<evidence type="ECO:0000313" key="7">
    <source>
        <dbReference type="Proteomes" id="UP000569202"/>
    </source>
</evidence>
<feature type="binding site" evidence="3">
    <location>
        <position position="53"/>
    </location>
    <ligand>
        <name>substrate</name>
    </ligand>
</feature>
<dbReference type="PANTHER" id="PTHR11085">
    <property type="entry name" value="NAD-DEPENDENT PROTEIN DEACYLASE SIRTUIN-5, MITOCHONDRIAL-RELATED"/>
    <property type="match status" value="1"/>
</dbReference>
<evidence type="ECO:0000313" key="6">
    <source>
        <dbReference type="EMBL" id="NNH77820.1"/>
    </source>
</evidence>
<comment type="function">
    <text evidence="3">NAD-dependent lysine deacetylase and desuccinylase that specifically removes acetyl and succinyl groups on target proteins. Modulates the activities of several proteins which are inactive in their acylated form.</text>
</comment>
<feature type="binding site" evidence="3">
    <location>
        <position position="56"/>
    </location>
    <ligand>
        <name>substrate</name>
    </ligand>
</feature>
<accession>A0A7Y2RFJ0</accession>
<dbReference type="Pfam" id="PF02146">
    <property type="entry name" value="SIR2"/>
    <property type="match status" value="1"/>
</dbReference>